<feature type="region of interest" description="Disordered" evidence="4">
    <location>
        <begin position="803"/>
        <end position="848"/>
    </location>
</feature>
<dbReference type="Gramene" id="arahy.Tifrunner.gnm2.ann2.Ah12g034500.1">
    <property type="protein sequence ID" value="arahy.Tifrunner.gnm2.ann2.Ah12g034500.1-CDS"/>
    <property type="gene ID" value="arahy.Tifrunner.gnm2.ann2.Ah12g034500"/>
</dbReference>
<dbReference type="Gene3D" id="1.25.10.10">
    <property type="entry name" value="Leucine-rich Repeat Variant"/>
    <property type="match status" value="1"/>
</dbReference>
<accession>A0A445ABY6</accession>
<dbReference type="InterPro" id="IPR011989">
    <property type="entry name" value="ARM-like"/>
</dbReference>
<comment type="subcellular location">
    <subcellularLocation>
        <location evidence="1">Nucleus</location>
    </subcellularLocation>
</comment>
<dbReference type="PANTHER" id="PTHR34105:SF1">
    <property type="entry name" value="PROLINE-, GLUTAMIC ACID- AND LEUCINE-RICH PROTEIN 1"/>
    <property type="match status" value="1"/>
</dbReference>
<dbReference type="Proteomes" id="UP000289738">
    <property type="component" value="Chromosome B02"/>
</dbReference>
<feature type="compositionally biased region" description="Low complexity" evidence="4">
    <location>
        <begin position="469"/>
        <end position="484"/>
    </location>
</feature>
<gene>
    <name evidence="6" type="ORF">Ahy_B02g057495</name>
</gene>
<dbReference type="SUPFAM" id="SSF48371">
    <property type="entry name" value="ARM repeat"/>
    <property type="match status" value="1"/>
</dbReference>
<feature type="compositionally biased region" description="Polar residues" evidence="4">
    <location>
        <begin position="831"/>
        <end position="842"/>
    </location>
</feature>
<dbReference type="OrthoDB" id="20900at2759"/>
<keyword evidence="7" id="KW-1185">Reference proteome</keyword>
<feature type="domain" description="Pre-rRNA-processing protein RIX1 N-terminal" evidence="5">
    <location>
        <begin position="21"/>
        <end position="225"/>
    </location>
</feature>
<reference evidence="6 7" key="1">
    <citation type="submission" date="2019-01" db="EMBL/GenBank/DDBJ databases">
        <title>Sequencing of cultivated peanut Arachis hypogaea provides insights into genome evolution and oil improvement.</title>
        <authorList>
            <person name="Chen X."/>
        </authorList>
    </citation>
    <scope>NUCLEOTIDE SEQUENCE [LARGE SCALE GENOMIC DNA]</scope>
    <source>
        <strain evidence="7">cv. Fuhuasheng</strain>
        <tissue evidence="6">Leaves</tissue>
    </source>
</reference>
<dbReference type="GO" id="GO:0006364">
    <property type="term" value="P:rRNA processing"/>
    <property type="evidence" value="ECO:0007669"/>
    <property type="project" value="TreeGrafter"/>
</dbReference>
<feature type="region of interest" description="Disordered" evidence="4">
    <location>
        <begin position="469"/>
        <end position="513"/>
    </location>
</feature>
<keyword evidence="3" id="KW-0539">Nucleus</keyword>
<dbReference type="Pfam" id="PF08167">
    <property type="entry name" value="RIX1"/>
    <property type="match status" value="1"/>
</dbReference>
<organism evidence="6 7">
    <name type="scientific">Arachis hypogaea</name>
    <name type="common">Peanut</name>
    <dbReference type="NCBI Taxonomy" id="3818"/>
    <lineage>
        <taxon>Eukaryota</taxon>
        <taxon>Viridiplantae</taxon>
        <taxon>Streptophyta</taxon>
        <taxon>Embryophyta</taxon>
        <taxon>Tracheophyta</taxon>
        <taxon>Spermatophyta</taxon>
        <taxon>Magnoliopsida</taxon>
        <taxon>eudicotyledons</taxon>
        <taxon>Gunneridae</taxon>
        <taxon>Pentapetalae</taxon>
        <taxon>rosids</taxon>
        <taxon>fabids</taxon>
        <taxon>Fabales</taxon>
        <taxon>Fabaceae</taxon>
        <taxon>Papilionoideae</taxon>
        <taxon>50 kb inversion clade</taxon>
        <taxon>dalbergioids sensu lato</taxon>
        <taxon>Dalbergieae</taxon>
        <taxon>Pterocarpus clade</taxon>
        <taxon>Arachis</taxon>
    </lineage>
</organism>
<evidence type="ECO:0000313" key="7">
    <source>
        <dbReference type="Proteomes" id="UP000289738"/>
    </source>
</evidence>
<comment type="caution">
    <text evidence="6">The sequence shown here is derived from an EMBL/GenBank/DDBJ whole genome shotgun (WGS) entry which is preliminary data.</text>
</comment>
<dbReference type="PANTHER" id="PTHR34105">
    <property type="entry name" value="PROLINE-, GLUTAMIC ACID- AND LEUCINE-RICH PROTEIN 1"/>
    <property type="match status" value="1"/>
</dbReference>
<evidence type="ECO:0000256" key="1">
    <source>
        <dbReference type="ARBA" id="ARBA00004123"/>
    </source>
</evidence>
<comment type="similarity">
    <text evidence="2">Belongs to the RIX1/PELP1 family.</text>
</comment>
<dbReference type="AlphaFoldDB" id="A0A445ABY6"/>
<evidence type="ECO:0000313" key="6">
    <source>
        <dbReference type="EMBL" id="RYR24001.1"/>
    </source>
</evidence>
<evidence type="ECO:0000256" key="3">
    <source>
        <dbReference type="ARBA" id="ARBA00023242"/>
    </source>
</evidence>
<sequence length="884" mass="97135">MSAFDFINGVYDAAFKPRLLLSIVRDHLPDSKRPFSNHSSTVSKVVYLVKTHRLLSESFTDSMDPKVVEAWKSAVTTWVERILELLDSPVSDKCWVGISLLGVTCQLCSPVRFVESFVPWFQKLLPSLRSQEDSSFLRVAACASMSDMFARLSKFPKFKKDGTACAPKVVQPVLKLLSDSKSDVVWENAINLLCTIIMTFQSSINQNNYESIECAIAIKLLSKESNECSPDIAKKLAYCLALLPKSKADEGSWSVMLQKLLVLINDQLNFAFQGLEEATVRNQITGLLFLPGKPLPSPLGGNILAEEIINRKWSEQSPASDVPTLIFACCTMLTSSYPVKVKIPVRLLLALAERMLIVNGSLPQMSFPFTTARQQEDICSVLPSLHLCSLELLDAIIKAMGSQLLPHAGSIARIITKYFKDCALPDLRIKFYSVTRTLLLSMGVGMAMYLAQEVVNNAFSDLETIDNKSGGASNGSNPNASAGSLPSPSRRKRKHKNASGPLQENDDGGLGAEVLKNNPSIPISLRIAALEALETLITVAGSLRFEPWRSKVDDVVFATAMDSFKEESASSEISEFQQEELAEPIADLQLAALRALLASFLSFARIRPPYLSEGLDLFRRGKQQTGTKVAEFCMHALLALEVLIHPRELPLPNYVSTIENEHNFRDENSSWSNRGPVGFRQVGFDTPDTVDDLYAKWMENASGTGTRTNVSIPKNTVRTDEPSEAIRDTNHNVLSGHQCSGTEVQERNEIAGSDAPTNADVEMRAAEDEFVSKSDKPVESMMQSQEPVSNTTIIPVDREPVATEVQPERIVSDSTTAHNEGSSRMELGEGSSANKVSESASPKRTPDTIMIQESAFKLNLGDSVAHDDFDLPEIVDADPDTDSE</sequence>
<dbReference type="InterPro" id="IPR016024">
    <property type="entry name" value="ARM-type_fold"/>
</dbReference>
<proteinExistence type="inferred from homology"/>
<evidence type="ECO:0000256" key="2">
    <source>
        <dbReference type="ARBA" id="ARBA00010511"/>
    </source>
</evidence>
<evidence type="ECO:0000256" key="4">
    <source>
        <dbReference type="SAM" id="MobiDB-lite"/>
    </source>
</evidence>
<dbReference type="SMR" id="A0A445ABY6"/>
<protein>
    <recommendedName>
        <fullName evidence="5">Pre-rRNA-processing protein RIX1 N-terminal domain-containing protein</fullName>
    </recommendedName>
</protein>
<dbReference type="InterPro" id="IPR012583">
    <property type="entry name" value="RIX1_N"/>
</dbReference>
<dbReference type="EMBL" id="SDMP01000012">
    <property type="protein sequence ID" value="RYR24001.1"/>
    <property type="molecule type" value="Genomic_DNA"/>
</dbReference>
<dbReference type="STRING" id="3818.A0A445ABY6"/>
<evidence type="ECO:0000259" key="5">
    <source>
        <dbReference type="Pfam" id="PF08167"/>
    </source>
</evidence>
<name>A0A445ABY6_ARAHY</name>
<dbReference type="GO" id="GO:0005634">
    <property type="term" value="C:nucleus"/>
    <property type="evidence" value="ECO:0007669"/>
    <property type="project" value="UniProtKB-SubCell"/>
</dbReference>